<dbReference type="CDD" id="cd09266">
    <property type="entry name" value="SGIP1_MHD"/>
    <property type="match status" value="1"/>
</dbReference>
<feature type="compositionally biased region" description="Low complexity" evidence="10">
    <location>
        <begin position="324"/>
        <end position="347"/>
    </location>
</feature>
<evidence type="ECO:0000313" key="12">
    <source>
        <dbReference type="Proteomes" id="UP000886700"/>
    </source>
</evidence>
<keyword evidence="7" id="KW-0168">Coated pit</keyword>
<feature type="compositionally biased region" description="Basic and acidic residues" evidence="10">
    <location>
        <begin position="40"/>
        <end position="54"/>
    </location>
</feature>
<accession>A0ABM2YHE2</accession>
<gene>
    <name evidence="13" type="primary">Sgip1</name>
</gene>
<dbReference type="InterPro" id="IPR018808">
    <property type="entry name" value="Muniscin_C"/>
</dbReference>
<evidence type="ECO:0000256" key="3">
    <source>
        <dbReference type="ARBA" id="ARBA00014150"/>
    </source>
</evidence>
<evidence type="ECO:0000256" key="5">
    <source>
        <dbReference type="ARBA" id="ARBA00022583"/>
    </source>
</evidence>
<dbReference type="InterPro" id="IPR028565">
    <property type="entry name" value="MHD"/>
</dbReference>
<evidence type="ECO:0000256" key="6">
    <source>
        <dbReference type="ARBA" id="ARBA00023136"/>
    </source>
</evidence>
<evidence type="ECO:0000256" key="9">
    <source>
        <dbReference type="ARBA" id="ARBA00046739"/>
    </source>
</evidence>
<keyword evidence="6" id="KW-0472">Membrane</keyword>
<dbReference type="GeneID" id="101824789"/>
<sequence length="655" mass="70718">MMEGLKKRTRKAFGIRKKEKDTDSTGSPDRDGMQPSPHEPPYHSKAECAREGGKKASKKSNGAPNGFYAEIDWERYNSPELDEEGYSIRPEEPGSTKGKHFYSSSESEEEEESHKKFNIKIKPLQSKDILKNAATVDELKASIGNIALSPSPVGAIKRNLSSEEVARPRRSTPTPELTSKKPPDDTLALAPLFGPPLESAFDEQKTEVLLDQPEIWGSGQPINPSMESPKLARPFPTGTPPPLPPKTVPATPPRTGSPLTVATGASSPARPATPLVPCSSTTPPPPPPRPPSRPKLPPGKPGVGDVSRPFSPPIHSSSPPPIAPLARAESTSSISSTNSLSAATTPTVVSEDDVFYDKLPSFERRCDTPAGSSRGPSPLTMGAQDTLPVAAAFTETVNAYFKGADPSKCIVKITGEMVLSFPAGITRHFANNPSPAALTFRVINSSRLEHVLPNPQLLCCDNTQNDANTKEFWVNMPNLMTHLKKVSEQKPQATYYNVDMLKYQVSAQGIQSTPLNLAVNWRCEPASTDLRIDYKYNTDAMTTAVALNNVQFLVPIDGGVTKLQAVLPPAVWNAEQQRILWKIPDISQKSENGGVGSLLARFQLSDGPSKPSPLVVQFTSEGSTLSGCDIELVGAGYRFSLIKKRFAAGKYLADN</sequence>
<dbReference type="PANTHER" id="PTHR23065:SF8">
    <property type="entry name" value="F-BAR DOMAIN ONLY PROTEIN 2"/>
    <property type="match status" value="1"/>
</dbReference>
<name>A0ABM2YHE2_MESAU</name>
<dbReference type="RefSeq" id="XP_040613026.1">
    <property type="nucleotide sequence ID" value="XM_040757092.1"/>
</dbReference>
<dbReference type="Proteomes" id="UP000886700">
    <property type="component" value="Unplaced"/>
</dbReference>
<feature type="compositionally biased region" description="Basic and acidic residues" evidence="10">
    <location>
        <begin position="16"/>
        <end position="32"/>
    </location>
</feature>
<organism evidence="12 13">
    <name type="scientific">Mesocricetus auratus</name>
    <name type="common">Golden hamster</name>
    <dbReference type="NCBI Taxonomy" id="10036"/>
    <lineage>
        <taxon>Eukaryota</taxon>
        <taxon>Metazoa</taxon>
        <taxon>Chordata</taxon>
        <taxon>Craniata</taxon>
        <taxon>Vertebrata</taxon>
        <taxon>Euteleostomi</taxon>
        <taxon>Mammalia</taxon>
        <taxon>Eutheria</taxon>
        <taxon>Euarchontoglires</taxon>
        <taxon>Glires</taxon>
        <taxon>Rodentia</taxon>
        <taxon>Myomorpha</taxon>
        <taxon>Muroidea</taxon>
        <taxon>Cricetidae</taxon>
        <taxon>Cricetinae</taxon>
        <taxon>Mesocricetus</taxon>
    </lineage>
</organism>
<keyword evidence="5" id="KW-0254">Endocytosis</keyword>
<dbReference type="InterPro" id="IPR037984">
    <property type="entry name" value="SGIP1_MHD"/>
</dbReference>
<feature type="compositionally biased region" description="Pro residues" evidence="10">
    <location>
        <begin position="282"/>
        <end position="300"/>
    </location>
</feature>
<feature type="domain" description="MHD" evidence="11">
    <location>
        <begin position="386"/>
        <end position="654"/>
    </location>
</feature>
<evidence type="ECO:0000256" key="7">
    <source>
        <dbReference type="ARBA" id="ARBA00023176"/>
    </source>
</evidence>
<feature type="compositionally biased region" description="Pro residues" evidence="10">
    <location>
        <begin position="237"/>
        <end position="252"/>
    </location>
</feature>
<evidence type="ECO:0000256" key="4">
    <source>
        <dbReference type="ARBA" id="ARBA00022553"/>
    </source>
</evidence>
<reference evidence="13" key="1">
    <citation type="submission" date="2025-08" db="UniProtKB">
        <authorList>
            <consortium name="RefSeq"/>
        </authorList>
    </citation>
    <scope>IDENTIFICATION</scope>
    <source>
        <tissue evidence="13">Liver</tissue>
    </source>
</reference>
<dbReference type="SUPFAM" id="SSF49447">
    <property type="entry name" value="Second domain of Mu2 adaptin subunit (ap50) of ap2 adaptor"/>
    <property type="match status" value="1"/>
</dbReference>
<dbReference type="Pfam" id="PF10291">
    <property type="entry name" value="muHD"/>
    <property type="match status" value="1"/>
</dbReference>
<dbReference type="PANTHER" id="PTHR23065">
    <property type="entry name" value="PROLINE-SERINE-THREONINE PHOSPHATASE INTERACTING PROTEIN 1"/>
    <property type="match status" value="1"/>
</dbReference>
<dbReference type="InterPro" id="IPR036168">
    <property type="entry name" value="AP2_Mu_C_sf"/>
</dbReference>
<protein>
    <recommendedName>
        <fullName evidence="3">SH3-containing GRB2-like protein 3-interacting protein 1</fullName>
    </recommendedName>
    <alternativeName>
        <fullName evidence="8">Endophilin-3-interacting protein</fullName>
    </alternativeName>
</protein>
<comment type="function">
    <text evidence="1">May function in clathrin-mediated endocytosis. Has both a membrane binding/tubulating activity and the ability to recruit proteins essential to the formation of functional clathrin-coated pits. Has a preference for membranes enriched in phosphatidylserine and phosphoinositides and is required for the endocytosis of the transferrin receptor. May also bind tubulin. May play a role in the regulation of energy homeostasis.</text>
</comment>
<evidence type="ECO:0000256" key="2">
    <source>
        <dbReference type="ARBA" id="ARBA00004283"/>
    </source>
</evidence>
<feature type="compositionally biased region" description="Polar residues" evidence="10">
    <location>
        <begin position="257"/>
        <end position="266"/>
    </location>
</feature>
<feature type="region of interest" description="Disordered" evidence="10">
    <location>
        <begin position="1"/>
        <end position="114"/>
    </location>
</feature>
<keyword evidence="12" id="KW-1185">Reference proteome</keyword>
<evidence type="ECO:0000256" key="8">
    <source>
        <dbReference type="ARBA" id="ARBA00030485"/>
    </source>
</evidence>
<proteinExistence type="predicted"/>
<feature type="compositionally biased region" description="Low complexity" evidence="10">
    <location>
        <begin position="307"/>
        <end position="317"/>
    </location>
</feature>
<evidence type="ECO:0000259" key="11">
    <source>
        <dbReference type="PROSITE" id="PS51072"/>
    </source>
</evidence>
<keyword evidence="4" id="KW-0597">Phosphoprotein</keyword>
<dbReference type="PROSITE" id="PS51072">
    <property type="entry name" value="MHD"/>
    <property type="match status" value="1"/>
</dbReference>
<comment type="subunit">
    <text evidence="9">Interacts with proteins essential or regulating the formation of functional clathrin-coated pits. Interacts with CANX. Interacts with AP2A1. Interacts with EPS15. Interacts with SH3GL3. Interacts with AMPH. Interacts with ITSN1 (via SH3 domains). Interacts with and REPS1.</text>
</comment>
<evidence type="ECO:0000256" key="10">
    <source>
        <dbReference type="SAM" id="MobiDB-lite"/>
    </source>
</evidence>
<evidence type="ECO:0000313" key="13">
    <source>
        <dbReference type="RefSeq" id="XP_040613026.1"/>
    </source>
</evidence>
<comment type="subcellular location">
    <subcellularLocation>
        <location evidence="2">Membrane</location>
        <location evidence="2">Clathrin-coated pit</location>
        <topology evidence="2">Peripheral membrane protein</topology>
        <orientation evidence="2">Cytoplasmic side</orientation>
    </subcellularLocation>
</comment>
<feature type="region of interest" description="Disordered" evidence="10">
    <location>
        <begin position="150"/>
        <end position="347"/>
    </location>
</feature>
<evidence type="ECO:0000256" key="1">
    <source>
        <dbReference type="ARBA" id="ARBA00003346"/>
    </source>
</evidence>